<comment type="subcellular location">
    <subcellularLocation>
        <location evidence="1">Membrane</location>
        <topology evidence="1">Single-pass membrane protein</topology>
    </subcellularLocation>
</comment>
<accession>A0A4P6XX90</accession>
<evidence type="ECO:0000256" key="1">
    <source>
        <dbReference type="ARBA" id="ARBA00004167"/>
    </source>
</evidence>
<dbReference type="EMBL" id="CP034461">
    <property type="protein sequence ID" value="QBM90958.1"/>
    <property type="molecule type" value="Genomic_DNA"/>
</dbReference>
<evidence type="ECO:0000256" key="3">
    <source>
        <dbReference type="ARBA" id="ARBA00022989"/>
    </source>
</evidence>
<name>A0A4P6XX90_9ASCO</name>
<feature type="transmembrane region" description="Helical" evidence="5">
    <location>
        <begin position="20"/>
        <end position="39"/>
    </location>
</feature>
<organism evidence="6 7">
    <name type="scientific">Metschnikowia aff. pulcherrima</name>
    <dbReference type="NCBI Taxonomy" id="2163413"/>
    <lineage>
        <taxon>Eukaryota</taxon>
        <taxon>Fungi</taxon>
        <taxon>Dikarya</taxon>
        <taxon>Ascomycota</taxon>
        <taxon>Saccharomycotina</taxon>
        <taxon>Pichiomycetes</taxon>
        <taxon>Metschnikowiaceae</taxon>
        <taxon>Metschnikowia</taxon>
    </lineage>
</organism>
<evidence type="ECO:0000313" key="6">
    <source>
        <dbReference type="EMBL" id="QBM90958.1"/>
    </source>
</evidence>
<keyword evidence="2 5" id="KW-0812">Transmembrane</keyword>
<evidence type="ECO:0000313" key="7">
    <source>
        <dbReference type="Proteomes" id="UP000292447"/>
    </source>
</evidence>
<protein>
    <submittedName>
        <fullName evidence="6">Cytochrome oxidase c assembly</fullName>
    </submittedName>
</protein>
<gene>
    <name evidence="6" type="primary">MPUL0F05480</name>
    <name evidence="6" type="ORF">METSCH_F05480</name>
</gene>
<reference evidence="7" key="1">
    <citation type="submission" date="2019-03" db="EMBL/GenBank/DDBJ databases">
        <title>Snf2 controls pulcherriminic acid biosynthesis and connects pigmentation and antifungal activity of the yeast Metschnikowia pulcherrima.</title>
        <authorList>
            <person name="Gore-Lloyd D."/>
            <person name="Sumann I."/>
            <person name="Brachmann A.O."/>
            <person name="Schneeberger K."/>
            <person name="Ortiz-Merino R.A."/>
            <person name="Moreno-Beltran M."/>
            <person name="Schlaefli M."/>
            <person name="Kirner P."/>
            <person name="Santos Kron A."/>
            <person name="Wolfe K.H."/>
            <person name="Piel J."/>
            <person name="Ahrens C.H."/>
            <person name="Henk D."/>
            <person name="Freimoser F.M."/>
        </authorList>
    </citation>
    <scope>NUCLEOTIDE SEQUENCE [LARGE SCALE GENOMIC DNA]</scope>
    <source>
        <strain evidence="7">APC 1.2</strain>
    </source>
</reference>
<evidence type="ECO:0000256" key="2">
    <source>
        <dbReference type="ARBA" id="ARBA00022692"/>
    </source>
</evidence>
<keyword evidence="4 5" id="KW-0472">Membrane</keyword>
<evidence type="ECO:0000256" key="4">
    <source>
        <dbReference type="ARBA" id="ARBA00023136"/>
    </source>
</evidence>
<dbReference type="Pfam" id="PF14880">
    <property type="entry name" value="COX14"/>
    <property type="match status" value="1"/>
</dbReference>
<dbReference type="Proteomes" id="UP000292447">
    <property type="component" value="Chromosome VI"/>
</dbReference>
<keyword evidence="3 5" id="KW-1133">Transmembrane helix</keyword>
<dbReference type="GO" id="GO:0016020">
    <property type="term" value="C:membrane"/>
    <property type="evidence" value="ECO:0007669"/>
    <property type="project" value="UniProtKB-SubCell"/>
</dbReference>
<dbReference type="InterPro" id="IPR029208">
    <property type="entry name" value="COX14"/>
</dbReference>
<evidence type="ECO:0000256" key="5">
    <source>
        <dbReference type="SAM" id="Phobius"/>
    </source>
</evidence>
<dbReference type="AlphaFoldDB" id="A0A4P6XX90"/>
<keyword evidence="7" id="KW-1185">Reference proteome</keyword>
<proteinExistence type="predicted"/>
<sequence length="69" mass="7823">MAKLPLSVRLTDMFHRTAVLALFGISVVGTGSIVFNIYANSDFAHMNKNKLRFNKEDYEQARASEETKE</sequence>